<sequence>SEIRSCCPSADLPWVICGDFNSIFDPLDKLGGKHNREDLRHDQNFLRDLQLIEPPSLGRRFTWTNGQSNPIWVKLDRFLVNARWTSPFPRVFQNYLPRFGSDHVPIRLEFGSHTINPRAFRFEKAWCLSDNFEDLIIQWWSQ</sequence>
<feature type="non-terminal residue" evidence="1">
    <location>
        <position position="1"/>
    </location>
</feature>
<name>A0ACB7U737_DIOAL</name>
<dbReference type="EMBL" id="CM037028">
    <property type="protein sequence ID" value="KAH7656135.1"/>
    <property type="molecule type" value="Genomic_DNA"/>
</dbReference>
<feature type="non-terminal residue" evidence="1">
    <location>
        <position position="142"/>
    </location>
</feature>
<evidence type="ECO:0000313" key="1">
    <source>
        <dbReference type="EMBL" id="KAH7656135.1"/>
    </source>
</evidence>
<keyword evidence="1" id="KW-0456">Lyase</keyword>
<evidence type="ECO:0000313" key="2">
    <source>
        <dbReference type="Proteomes" id="UP000827976"/>
    </source>
</evidence>
<accession>A0ACB7U737</accession>
<reference evidence="2" key="1">
    <citation type="journal article" date="2022" name="Nat. Commun.">
        <title>Chromosome evolution and the genetic basis of agronomically important traits in greater yam.</title>
        <authorList>
            <person name="Bredeson J.V."/>
            <person name="Lyons J.B."/>
            <person name="Oniyinde I.O."/>
            <person name="Okereke N.R."/>
            <person name="Kolade O."/>
            <person name="Nnabue I."/>
            <person name="Nwadili C.O."/>
            <person name="Hribova E."/>
            <person name="Parker M."/>
            <person name="Nwogha J."/>
            <person name="Shu S."/>
            <person name="Carlson J."/>
            <person name="Kariba R."/>
            <person name="Muthemba S."/>
            <person name="Knop K."/>
            <person name="Barton G.J."/>
            <person name="Sherwood A.V."/>
            <person name="Lopez-Montes A."/>
            <person name="Asiedu R."/>
            <person name="Jamnadass R."/>
            <person name="Muchugi A."/>
            <person name="Goodstein D."/>
            <person name="Egesi C.N."/>
            <person name="Featherston J."/>
            <person name="Asfaw A."/>
            <person name="Simpson G.G."/>
            <person name="Dolezel J."/>
            <person name="Hendre P.S."/>
            <person name="Van Deynze A."/>
            <person name="Kumar P.L."/>
            <person name="Obidiegwu J.E."/>
            <person name="Bhattacharjee R."/>
            <person name="Rokhsar D.S."/>
        </authorList>
    </citation>
    <scope>NUCLEOTIDE SEQUENCE [LARGE SCALE GENOMIC DNA]</scope>
    <source>
        <strain evidence="2">cv. TDa95/00328</strain>
    </source>
</reference>
<protein>
    <submittedName>
        <fullName evidence="1">DNA-(Apurinic or apyrimidinic site) lyase protein</fullName>
        <ecNumber evidence="1">4.2.99.18</ecNumber>
    </submittedName>
</protein>
<dbReference type="Proteomes" id="UP000827976">
    <property type="component" value="Chromosome 18"/>
</dbReference>
<keyword evidence="2" id="KW-1185">Reference proteome</keyword>
<dbReference type="EC" id="4.2.99.18" evidence="1"/>
<gene>
    <name evidence="1" type="ORF">IHE45_18G058300</name>
</gene>
<organism evidence="1 2">
    <name type="scientific">Dioscorea alata</name>
    <name type="common">Purple yam</name>
    <dbReference type="NCBI Taxonomy" id="55571"/>
    <lineage>
        <taxon>Eukaryota</taxon>
        <taxon>Viridiplantae</taxon>
        <taxon>Streptophyta</taxon>
        <taxon>Embryophyta</taxon>
        <taxon>Tracheophyta</taxon>
        <taxon>Spermatophyta</taxon>
        <taxon>Magnoliopsida</taxon>
        <taxon>Liliopsida</taxon>
        <taxon>Dioscoreales</taxon>
        <taxon>Dioscoreaceae</taxon>
        <taxon>Dioscorea</taxon>
    </lineage>
</organism>
<proteinExistence type="predicted"/>
<comment type="caution">
    <text evidence="1">The sequence shown here is derived from an EMBL/GenBank/DDBJ whole genome shotgun (WGS) entry which is preliminary data.</text>
</comment>